<keyword evidence="5" id="KW-1185">Reference proteome</keyword>
<dbReference type="GO" id="GO:0008422">
    <property type="term" value="F:beta-glucosidase activity"/>
    <property type="evidence" value="ECO:0007669"/>
    <property type="project" value="TreeGrafter"/>
</dbReference>
<dbReference type="EMBL" id="KZ305074">
    <property type="protein sequence ID" value="PIA30143.1"/>
    <property type="molecule type" value="Genomic_DNA"/>
</dbReference>
<dbReference type="InterPro" id="IPR017853">
    <property type="entry name" value="GH"/>
</dbReference>
<gene>
    <name evidence="4" type="ORF">AQUCO_05700091v1</name>
</gene>
<evidence type="ECO:0000313" key="5">
    <source>
        <dbReference type="Proteomes" id="UP000230069"/>
    </source>
</evidence>
<dbReference type="STRING" id="218851.A0A2G5CFY4"/>
<dbReference type="PANTHER" id="PTHR10353">
    <property type="entry name" value="GLYCOSYL HYDROLASE"/>
    <property type="match status" value="1"/>
</dbReference>
<organism evidence="4 5">
    <name type="scientific">Aquilegia coerulea</name>
    <name type="common">Rocky mountain columbine</name>
    <dbReference type="NCBI Taxonomy" id="218851"/>
    <lineage>
        <taxon>Eukaryota</taxon>
        <taxon>Viridiplantae</taxon>
        <taxon>Streptophyta</taxon>
        <taxon>Embryophyta</taxon>
        <taxon>Tracheophyta</taxon>
        <taxon>Spermatophyta</taxon>
        <taxon>Magnoliopsida</taxon>
        <taxon>Ranunculales</taxon>
        <taxon>Ranunculaceae</taxon>
        <taxon>Thalictroideae</taxon>
        <taxon>Aquilegia</taxon>
    </lineage>
</organism>
<proteinExistence type="inferred from homology"/>
<dbReference type="Pfam" id="PF00232">
    <property type="entry name" value="Glyco_hydro_1"/>
    <property type="match status" value="1"/>
</dbReference>
<dbReference type="AlphaFoldDB" id="A0A2G5CFY4"/>
<dbReference type="PRINTS" id="PR00131">
    <property type="entry name" value="GLHYDRLASE1"/>
</dbReference>
<dbReference type="PANTHER" id="PTHR10353:SF170">
    <property type="entry name" value="BETA-GLUCOSIDASE 44-LIKE"/>
    <property type="match status" value="1"/>
</dbReference>
<keyword evidence="3" id="KW-0732">Signal</keyword>
<dbReference type="OrthoDB" id="65569at2759"/>
<dbReference type="InParanoid" id="A0A2G5CFY4"/>
<dbReference type="InterPro" id="IPR001360">
    <property type="entry name" value="Glyco_hydro_1"/>
</dbReference>
<protein>
    <submittedName>
        <fullName evidence="4">Uncharacterized protein</fullName>
    </submittedName>
</protein>
<sequence>MKPLLLPCSLLIFLLPVIIYVECVPDSHSASKQEHVHFDTGGLSRDSFPKGFVFGTSTAAYQVEGMARKEGRGPCMWDIFTKIPGFIADNSSGDVAVDQYNRYEHDVDIMQKLNFDAYRFSISWSRIFPNGAGEVNWKGVAYYHRLINYLHLKGITPYACLVHQDLPYELHKKYKGYLDRQIVKDYAHFADFCFKTFGDKVKNWFTFNEPRNTAVLGYDDGSFPPARCSKPYGDCSEGNSSTEPYIVTHNIILSHATAVQIYRQKYLATQKGRIGIILDFNWYEPLTDSVADNLAAQRARDFNVGWYLHPIVYGEYPKSMQENVGDRLPKFTELEVKMVKGSMDMVGINQYTGYYVKDDQKVPAVKSFQKDWKAEIVYERHKIPIGNLANSNWLYITPWAMYKVVTYIKEHYQNPTILISENGMDDAGNGTLPKALHDTTRIKYYTNYLQNLKKAIDHGAKVTGYLAWSLVDNFEWKAGYTSRFGIVYIDFKDLTRHPKMSAYWFRTLLTRKMP</sequence>
<evidence type="ECO:0000256" key="3">
    <source>
        <dbReference type="SAM" id="SignalP"/>
    </source>
</evidence>
<reference evidence="4 5" key="1">
    <citation type="submission" date="2017-09" db="EMBL/GenBank/DDBJ databases">
        <title>WGS assembly of Aquilegia coerulea Goldsmith.</title>
        <authorList>
            <person name="Hodges S."/>
            <person name="Kramer E."/>
            <person name="Nordborg M."/>
            <person name="Tomkins J."/>
            <person name="Borevitz J."/>
            <person name="Derieg N."/>
            <person name="Yan J."/>
            <person name="Mihaltcheva S."/>
            <person name="Hayes R.D."/>
            <person name="Rokhsar D."/>
        </authorList>
    </citation>
    <scope>NUCLEOTIDE SEQUENCE [LARGE SCALE GENOMIC DNA]</scope>
    <source>
        <strain evidence="5">cv. Goldsmith</strain>
    </source>
</reference>
<feature type="chain" id="PRO_5013935613" evidence="3">
    <location>
        <begin position="24"/>
        <end position="514"/>
    </location>
</feature>
<feature type="signal peptide" evidence="3">
    <location>
        <begin position="1"/>
        <end position="23"/>
    </location>
</feature>
<dbReference type="Gene3D" id="3.20.20.80">
    <property type="entry name" value="Glycosidases"/>
    <property type="match status" value="1"/>
</dbReference>
<dbReference type="FunFam" id="3.20.20.80:FF:000041">
    <property type="entry name" value="Beta-glucosidase 7"/>
    <property type="match status" value="1"/>
</dbReference>
<evidence type="ECO:0000256" key="2">
    <source>
        <dbReference type="RuleBase" id="RU003690"/>
    </source>
</evidence>
<name>A0A2G5CFY4_AQUCA</name>
<dbReference type="Proteomes" id="UP000230069">
    <property type="component" value="Unassembled WGS sequence"/>
</dbReference>
<comment type="similarity">
    <text evidence="1 2">Belongs to the glycosyl hydrolase 1 family.</text>
</comment>
<evidence type="ECO:0000313" key="4">
    <source>
        <dbReference type="EMBL" id="PIA30143.1"/>
    </source>
</evidence>
<accession>A0A2G5CFY4</accession>
<evidence type="ECO:0000256" key="1">
    <source>
        <dbReference type="ARBA" id="ARBA00010838"/>
    </source>
</evidence>
<dbReference type="SUPFAM" id="SSF51445">
    <property type="entry name" value="(Trans)glycosidases"/>
    <property type="match status" value="1"/>
</dbReference>
<dbReference type="GO" id="GO:0005975">
    <property type="term" value="P:carbohydrate metabolic process"/>
    <property type="evidence" value="ECO:0007669"/>
    <property type="project" value="InterPro"/>
</dbReference>